<comment type="caution">
    <text evidence="1">The sequence shown here is derived from an EMBL/GenBank/DDBJ whole genome shotgun (WGS) entry which is preliminary data.</text>
</comment>
<protein>
    <submittedName>
        <fullName evidence="1">Uncharacterized protein</fullName>
    </submittedName>
</protein>
<accession>A0AAN9Y4T6</accession>
<gene>
    <name evidence="1" type="ORF">V9T40_013068</name>
</gene>
<proteinExistence type="predicted"/>
<evidence type="ECO:0000313" key="2">
    <source>
        <dbReference type="Proteomes" id="UP001367676"/>
    </source>
</evidence>
<dbReference type="AlphaFoldDB" id="A0AAN9Y4T6"/>
<organism evidence="1 2">
    <name type="scientific">Parthenolecanium corni</name>
    <dbReference type="NCBI Taxonomy" id="536013"/>
    <lineage>
        <taxon>Eukaryota</taxon>
        <taxon>Metazoa</taxon>
        <taxon>Ecdysozoa</taxon>
        <taxon>Arthropoda</taxon>
        <taxon>Hexapoda</taxon>
        <taxon>Insecta</taxon>
        <taxon>Pterygota</taxon>
        <taxon>Neoptera</taxon>
        <taxon>Paraneoptera</taxon>
        <taxon>Hemiptera</taxon>
        <taxon>Sternorrhyncha</taxon>
        <taxon>Coccoidea</taxon>
        <taxon>Coccidae</taxon>
        <taxon>Parthenolecanium</taxon>
    </lineage>
</organism>
<dbReference type="EMBL" id="JBBCAQ010000018">
    <property type="protein sequence ID" value="KAK7595243.1"/>
    <property type="molecule type" value="Genomic_DNA"/>
</dbReference>
<sequence>MTSYPEVLFSRFVKIIGRSREGSEVCVSVCECGEVRVPVREVLSTQHEGSEVCVSVCECGEVREMVRQCA</sequence>
<keyword evidence="2" id="KW-1185">Reference proteome</keyword>
<evidence type="ECO:0000313" key="1">
    <source>
        <dbReference type="EMBL" id="KAK7595243.1"/>
    </source>
</evidence>
<reference evidence="1 2" key="1">
    <citation type="submission" date="2024-03" db="EMBL/GenBank/DDBJ databases">
        <title>Adaptation during the transition from Ophiocordyceps entomopathogen to insect associate is accompanied by gene loss and intensified selection.</title>
        <authorList>
            <person name="Ward C.M."/>
            <person name="Onetto C.A."/>
            <person name="Borneman A.R."/>
        </authorList>
    </citation>
    <scope>NUCLEOTIDE SEQUENCE [LARGE SCALE GENOMIC DNA]</scope>
    <source>
        <strain evidence="1">AWRI1</strain>
        <tissue evidence="1">Single Adult Female</tissue>
    </source>
</reference>
<name>A0AAN9Y4T6_9HEMI</name>
<dbReference type="Proteomes" id="UP001367676">
    <property type="component" value="Unassembled WGS sequence"/>
</dbReference>